<name>A0ABN8QX02_9CNID</name>
<gene>
    <name evidence="1" type="ORF">PLOB_00010605</name>
</gene>
<organism evidence="1 2">
    <name type="scientific">Porites lobata</name>
    <dbReference type="NCBI Taxonomy" id="104759"/>
    <lineage>
        <taxon>Eukaryota</taxon>
        <taxon>Metazoa</taxon>
        <taxon>Cnidaria</taxon>
        <taxon>Anthozoa</taxon>
        <taxon>Hexacorallia</taxon>
        <taxon>Scleractinia</taxon>
        <taxon>Fungiina</taxon>
        <taxon>Poritidae</taxon>
        <taxon>Porites</taxon>
    </lineage>
</organism>
<evidence type="ECO:0000313" key="1">
    <source>
        <dbReference type="EMBL" id="CAH3170320.1"/>
    </source>
</evidence>
<evidence type="ECO:0000313" key="2">
    <source>
        <dbReference type="Proteomes" id="UP001159405"/>
    </source>
</evidence>
<protein>
    <submittedName>
        <fullName evidence="1">Uncharacterized protein</fullName>
    </submittedName>
</protein>
<accession>A0ABN8QX02</accession>
<dbReference type="EMBL" id="CALNXK010000155">
    <property type="protein sequence ID" value="CAH3170320.1"/>
    <property type="molecule type" value="Genomic_DNA"/>
</dbReference>
<keyword evidence="2" id="KW-1185">Reference proteome</keyword>
<comment type="caution">
    <text evidence="1">The sequence shown here is derived from an EMBL/GenBank/DDBJ whole genome shotgun (WGS) entry which is preliminary data.</text>
</comment>
<sequence length="279" mass="30818">MDSQKSLKLMNATKDLFVALAARNLHLNLFHVSSRENSADGPSRKICRSDSKLSSSVWEQVEQPFGGITGHTFDLMALDSKEVIGRDGVQLPQFSPCLSPCSQGVNLFCQDLGKMDNMSNPYVFPPFGLLGPVLKFLYCFEIPFTVVVPVCLPRPYWWPELMVRFLAGICHLSGCTGCPSGAVEVRVQKISVSSFVVDFWGVSVLRTLFPVFVHLSLCCGVLLPTEQFFGMIGKLLQRLSKQQSSSNYSRQKNSLEKELASFLSSLSSPKLSFSGMEGP</sequence>
<reference evidence="1 2" key="1">
    <citation type="submission" date="2022-05" db="EMBL/GenBank/DDBJ databases">
        <authorList>
            <consortium name="Genoscope - CEA"/>
            <person name="William W."/>
        </authorList>
    </citation>
    <scope>NUCLEOTIDE SEQUENCE [LARGE SCALE GENOMIC DNA]</scope>
</reference>
<dbReference type="Proteomes" id="UP001159405">
    <property type="component" value="Unassembled WGS sequence"/>
</dbReference>
<proteinExistence type="predicted"/>